<name>A0A9Q3BTZ7_9BASI</name>
<sequence>MAWNSSLAISMASNPKQGPEVNPAPLALWPISNLINPQDNTPHFGPGGPPALQGPLAPLETSRVCCPPRSARGLGPKWHFWAFEAPTTSTVCGKWAVGCIRPLLA</sequence>
<reference evidence="1" key="1">
    <citation type="submission" date="2021-03" db="EMBL/GenBank/DDBJ databases">
        <title>Draft genome sequence of rust myrtle Austropuccinia psidii MF-1, a brazilian biotype.</title>
        <authorList>
            <person name="Quecine M.C."/>
            <person name="Pachon D.M.R."/>
            <person name="Bonatelli M.L."/>
            <person name="Correr F.H."/>
            <person name="Franceschini L.M."/>
            <person name="Leite T.F."/>
            <person name="Margarido G.R.A."/>
            <person name="Almeida C.A."/>
            <person name="Ferrarezi J.A."/>
            <person name="Labate C.A."/>
        </authorList>
    </citation>
    <scope>NUCLEOTIDE SEQUENCE</scope>
    <source>
        <strain evidence="1">MF-1</strain>
    </source>
</reference>
<evidence type="ECO:0000313" key="2">
    <source>
        <dbReference type="Proteomes" id="UP000765509"/>
    </source>
</evidence>
<accession>A0A9Q3BTZ7</accession>
<protein>
    <submittedName>
        <fullName evidence="1">Uncharacterized protein</fullName>
    </submittedName>
</protein>
<dbReference type="Proteomes" id="UP000765509">
    <property type="component" value="Unassembled WGS sequence"/>
</dbReference>
<dbReference type="AlphaFoldDB" id="A0A9Q3BTZ7"/>
<comment type="caution">
    <text evidence="1">The sequence shown here is derived from an EMBL/GenBank/DDBJ whole genome shotgun (WGS) entry which is preliminary data.</text>
</comment>
<organism evidence="1 2">
    <name type="scientific">Austropuccinia psidii MF-1</name>
    <dbReference type="NCBI Taxonomy" id="1389203"/>
    <lineage>
        <taxon>Eukaryota</taxon>
        <taxon>Fungi</taxon>
        <taxon>Dikarya</taxon>
        <taxon>Basidiomycota</taxon>
        <taxon>Pucciniomycotina</taxon>
        <taxon>Pucciniomycetes</taxon>
        <taxon>Pucciniales</taxon>
        <taxon>Sphaerophragmiaceae</taxon>
        <taxon>Austropuccinia</taxon>
    </lineage>
</organism>
<gene>
    <name evidence="1" type="ORF">O181_010541</name>
</gene>
<keyword evidence="2" id="KW-1185">Reference proteome</keyword>
<evidence type="ECO:0000313" key="1">
    <source>
        <dbReference type="EMBL" id="MBW0470826.1"/>
    </source>
</evidence>
<proteinExistence type="predicted"/>
<dbReference type="EMBL" id="AVOT02002557">
    <property type="protein sequence ID" value="MBW0470826.1"/>
    <property type="molecule type" value="Genomic_DNA"/>
</dbReference>